<sequence length="169" mass="19867">MSSLPKPQNKTVCYRCRNTSQEGNDLLKCFECLSLWHLECISTPLESEPTDEWICPRHQKTSKRASFSRKRIAKIRAREEMIEEFEVAEQIIKYGGVTHKLSEKTLESDFLDYAKRYRDVRYPQEDENDDSDIESQSDDEDNDKPICFEYQDGIQLLLDAADIRKEHHS</sequence>
<dbReference type="Pfam" id="PF00628">
    <property type="entry name" value="PHD"/>
    <property type="match status" value="1"/>
</dbReference>
<reference evidence="7 8" key="1">
    <citation type="submission" date="2024-04" db="EMBL/GenBank/DDBJ databases">
        <title>genome sequences of Mucor flavus KT1a and Helicostylum pulchrum KT1b strains isolated from the surface of a dry-aged beef.</title>
        <authorList>
            <person name="Toyotome T."/>
            <person name="Hosono M."/>
            <person name="Torimaru M."/>
            <person name="Fukuda K."/>
            <person name="Mikami N."/>
        </authorList>
    </citation>
    <scope>NUCLEOTIDE SEQUENCE [LARGE SCALE GENOMIC DNA]</scope>
    <source>
        <strain evidence="7 8">KT1a</strain>
    </source>
</reference>
<accession>A0ABP9ZA96</accession>
<dbReference type="InterPro" id="IPR001965">
    <property type="entry name" value="Znf_PHD"/>
</dbReference>
<dbReference type="SMART" id="SM00249">
    <property type="entry name" value="PHD"/>
    <property type="match status" value="1"/>
</dbReference>
<proteinExistence type="predicted"/>
<keyword evidence="2 4" id="KW-0863">Zinc-finger</keyword>
<gene>
    <name evidence="7" type="ORF">MFLAVUS_009521</name>
</gene>
<evidence type="ECO:0000256" key="2">
    <source>
        <dbReference type="ARBA" id="ARBA00022771"/>
    </source>
</evidence>
<feature type="compositionally biased region" description="Acidic residues" evidence="5">
    <location>
        <begin position="125"/>
        <end position="142"/>
    </location>
</feature>
<feature type="region of interest" description="Disordered" evidence="5">
    <location>
        <begin position="121"/>
        <end position="146"/>
    </location>
</feature>
<name>A0ABP9ZA96_9FUNG</name>
<keyword evidence="1" id="KW-0479">Metal-binding</keyword>
<dbReference type="Proteomes" id="UP001473302">
    <property type="component" value="Unassembled WGS sequence"/>
</dbReference>
<feature type="domain" description="PHD-type" evidence="6">
    <location>
        <begin position="10"/>
        <end position="61"/>
    </location>
</feature>
<dbReference type="PROSITE" id="PS50016">
    <property type="entry name" value="ZF_PHD_2"/>
    <property type="match status" value="1"/>
</dbReference>
<dbReference type="InterPro" id="IPR013083">
    <property type="entry name" value="Znf_RING/FYVE/PHD"/>
</dbReference>
<organism evidence="7 8">
    <name type="scientific">Mucor flavus</name>
    <dbReference type="NCBI Taxonomy" id="439312"/>
    <lineage>
        <taxon>Eukaryota</taxon>
        <taxon>Fungi</taxon>
        <taxon>Fungi incertae sedis</taxon>
        <taxon>Mucoromycota</taxon>
        <taxon>Mucoromycotina</taxon>
        <taxon>Mucoromycetes</taxon>
        <taxon>Mucorales</taxon>
        <taxon>Mucorineae</taxon>
        <taxon>Mucoraceae</taxon>
        <taxon>Mucor</taxon>
    </lineage>
</organism>
<dbReference type="InterPro" id="IPR011011">
    <property type="entry name" value="Znf_FYVE_PHD"/>
</dbReference>
<evidence type="ECO:0000313" key="7">
    <source>
        <dbReference type="EMBL" id="GAA5816001.1"/>
    </source>
</evidence>
<evidence type="ECO:0000313" key="8">
    <source>
        <dbReference type="Proteomes" id="UP001473302"/>
    </source>
</evidence>
<dbReference type="EMBL" id="BAABUK010000029">
    <property type="protein sequence ID" value="GAA5816001.1"/>
    <property type="molecule type" value="Genomic_DNA"/>
</dbReference>
<dbReference type="InterPro" id="IPR019787">
    <property type="entry name" value="Znf_PHD-finger"/>
</dbReference>
<dbReference type="SUPFAM" id="SSF57903">
    <property type="entry name" value="FYVE/PHD zinc finger"/>
    <property type="match status" value="1"/>
</dbReference>
<evidence type="ECO:0000256" key="3">
    <source>
        <dbReference type="ARBA" id="ARBA00022833"/>
    </source>
</evidence>
<evidence type="ECO:0000256" key="4">
    <source>
        <dbReference type="PROSITE-ProRule" id="PRU00146"/>
    </source>
</evidence>
<evidence type="ECO:0000256" key="1">
    <source>
        <dbReference type="ARBA" id="ARBA00022723"/>
    </source>
</evidence>
<keyword evidence="8" id="KW-1185">Reference proteome</keyword>
<evidence type="ECO:0000256" key="5">
    <source>
        <dbReference type="SAM" id="MobiDB-lite"/>
    </source>
</evidence>
<evidence type="ECO:0000259" key="6">
    <source>
        <dbReference type="PROSITE" id="PS50016"/>
    </source>
</evidence>
<keyword evidence="3" id="KW-0862">Zinc</keyword>
<dbReference type="Gene3D" id="3.30.40.10">
    <property type="entry name" value="Zinc/RING finger domain, C3HC4 (zinc finger)"/>
    <property type="match status" value="1"/>
</dbReference>
<comment type="caution">
    <text evidence="7">The sequence shown here is derived from an EMBL/GenBank/DDBJ whole genome shotgun (WGS) entry which is preliminary data.</text>
</comment>
<protein>
    <recommendedName>
        <fullName evidence="6">PHD-type domain-containing protein</fullName>
    </recommendedName>
</protein>